<dbReference type="FunFam" id="3.60.15.10:FF:000014">
    <property type="entry name" value="Zinc phosphodiesterase ELAC protein 2"/>
    <property type="match status" value="1"/>
</dbReference>
<evidence type="ECO:0000256" key="24">
    <source>
        <dbReference type="ARBA" id="ARBA00047136"/>
    </source>
</evidence>
<feature type="domain" description="tRNase Z endonuclease" evidence="26">
    <location>
        <begin position="89"/>
        <end position="148"/>
    </location>
</feature>
<evidence type="ECO:0000256" key="13">
    <source>
        <dbReference type="ARBA" id="ARBA00022801"/>
    </source>
</evidence>
<dbReference type="EC" id="3.1.26.11" evidence="6"/>
<sequence length="854" mass="96144">YIRLNFVNIYMRHSSWYFYVRQTSSSCVGSASIINTHVSPLHCCCGSLNKLTTHCSRKSRPVRDTLRRVKVKENRRQGELNGPSSVYVQVVGAGSRDSGASLYVFSEYNRYLFNCGEGTQRLMQEHKMKIARLDNIFLTRMSWETVGGLSGMILTLKDTGVPQCVLSGPPQLEKYLQAIRVFSGQLEDIKLAVRPYTEPQYKDDTMTVSQVPLFSEAGRCSPGSGRSSSQKGALRRQDVLEESQSLSASPEGKEKVTRDSSLVVAYVCKLHSKKGNFLVLKAKEMGLPVGTAAIGPIIEALKAGKTVTHDGKEIRPEELCTPADPGPVFIVVDCPSEDFIQPLCTNHILQRHQTGGSEDSAALVVHMTPESVLDTDQYKSWMERFPSSTEHLVMNEQTFTPHNTRSHKLQTQLNLIHPEIFPPLKLYKSKEPRASLRTPNIRAECLMKFQLRPKLEWQRDAIPSCDSEEFVKEAAEVPNFFEEVEECRKFQTAESISTSGEKFPEIVFLGTGSSLPMKIRNVSGTLVNISSSQSLLLDCGEGTFGQLCRHYGDDVDEILSRLSTIFVSHLHADHHTGLIHLLLERERALNSLGKAFSPVYLIAPVQIMTWLNQYHDHCQQILSQINIIPSKFLCDGAEIPTVETKSFIQAVLKKNDLLKFQTCYVRHCKNAFACSLTHQSGWQLVFSGDTMPCDAVVNIGKNATLLIHEATLEDGMEEEACEKRHSTTSQAIGIGMKMNAEFIVLNHFSQRYAKIPLFSDDFNSKVGISFDHMRIRFGDFPMLPRLIRPLKALFAEEIEEMEERRERREMKKTAEPPSNGESGTSRQPEETNRVTKREQDDLNREAAIKRLKTN</sequence>
<dbReference type="Pfam" id="PF13691">
    <property type="entry name" value="Lactamase_B_4"/>
    <property type="match status" value="1"/>
</dbReference>
<evidence type="ECO:0000256" key="23">
    <source>
        <dbReference type="ARBA" id="ARBA00046098"/>
    </source>
</evidence>
<keyword evidence="17" id="KW-0539">Nucleus</keyword>
<organism evidence="27 28">
    <name type="scientific">Cyprinus carpio</name>
    <name type="common">Common carp</name>
    <dbReference type="NCBI Taxonomy" id="7962"/>
    <lineage>
        <taxon>Eukaryota</taxon>
        <taxon>Metazoa</taxon>
        <taxon>Chordata</taxon>
        <taxon>Craniata</taxon>
        <taxon>Vertebrata</taxon>
        <taxon>Euteleostomi</taxon>
        <taxon>Actinopterygii</taxon>
        <taxon>Neopterygii</taxon>
        <taxon>Teleostei</taxon>
        <taxon>Ostariophysi</taxon>
        <taxon>Cypriniformes</taxon>
        <taxon>Cyprinidae</taxon>
        <taxon>Cyprininae</taxon>
        <taxon>Cyprinus</taxon>
    </lineage>
</organism>
<evidence type="ECO:0000313" key="27">
    <source>
        <dbReference type="Ensembl" id="ENSCCRP00015089708.1"/>
    </source>
</evidence>
<evidence type="ECO:0000256" key="5">
    <source>
        <dbReference type="ARBA" id="ARBA00007823"/>
    </source>
</evidence>
<keyword evidence="16" id="KW-0496">Mitochondrion</keyword>
<dbReference type="GO" id="GO:0046872">
    <property type="term" value="F:metal ion binding"/>
    <property type="evidence" value="ECO:0007669"/>
    <property type="project" value="UniProtKB-KW"/>
</dbReference>
<evidence type="ECO:0000256" key="12">
    <source>
        <dbReference type="ARBA" id="ARBA00022759"/>
    </source>
</evidence>
<keyword evidence="18" id="KW-1135">Mitochondrion nucleoid</keyword>
<evidence type="ECO:0000256" key="16">
    <source>
        <dbReference type="ARBA" id="ARBA00023128"/>
    </source>
</evidence>
<proteinExistence type="inferred from homology"/>
<keyword evidence="13" id="KW-0378">Hydrolase</keyword>
<dbReference type="GO" id="GO:0042645">
    <property type="term" value="C:mitochondrial nucleoid"/>
    <property type="evidence" value="ECO:0007669"/>
    <property type="project" value="UniProtKB-SubCell"/>
</dbReference>
<dbReference type="Proteomes" id="UP000694700">
    <property type="component" value="Unplaced"/>
</dbReference>
<dbReference type="SUPFAM" id="SSF56281">
    <property type="entry name" value="Metallo-hydrolase/oxidoreductase"/>
    <property type="match status" value="2"/>
</dbReference>
<reference evidence="27" key="1">
    <citation type="submission" date="2025-08" db="UniProtKB">
        <authorList>
            <consortium name="Ensembl"/>
        </authorList>
    </citation>
    <scope>IDENTIFICATION</scope>
</reference>
<evidence type="ECO:0000256" key="7">
    <source>
        <dbReference type="ARBA" id="ARBA00013357"/>
    </source>
</evidence>
<protein>
    <recommendedName>
        <fullName evidence="7">Zinc phosphodiesterase ELAC protein 2</fullName>
        <ecNumber evidence="6">3.1.26.11</ecNumber>
    </recommendedName>
    <alternativeName>
        <fullName evidence="22">ElaC homolog protein 2</fullName>
    </alternativeName>
    <alternativeName>
        <fullName evidence="20">Ribonuclease Z 2</fullName>
    </alternativeName>
    <alternativeName>
        <fullName evidence="21">tRNA 3 endonuclease 2</fullName>
    </alternativeName>
    <alternativeName>
        <fullName evidence="19">tRNase Z 2</fullName>
    </alternativeName>
</protein>
<dbReference type="InterPro" id="IPR027794">
    <property type="entry name" value="tRNase_Z_dom"/>
</dbReference>
<evidence type="ECO:0000256" key="11">
    <source>
        <dbReference type="ARBA" id="ARBA00022723"/>
    </source>
</evidence>
<dbReference type="InterPro" id="IPR047151">
    <property type="entry name" value="RNZ2-like"/>
</dbReference>
<evidence type="ECO:0000256" key="10">
    <source>
        <dbReference type="ARBA" id="ARBA00022722"/>
    </source>
</evidence>
<dbReference type="PANTHER" id="PTHR12553:SF49">
    <property type="entry name" value="ZINC PHOSPHODIESTERASE ELAC PROTEIN 2"/>
    <property type="match status" value="1"/>
</dbReference>
<keyword evidence="10" id="KW-0540">Nuclease</keyword>
<evidence type="ECO:0000256" key="1">
    <source>
        <dbReference type="ARBA" id="ARBA00000402"/>
    </source>
</evidence>
<keyword evidence="14" id="KW-0862">Zinc</keyword>
<evidence type="ECO:0000256" key="19">
    <source>
        <dbReference type="ARBA" id="ARBA00030689"/>
    </source>
</evidence>
<dbReference type="Ensembl" id="ENSCCRT00015092603.1">
    <property type="protein sequence ID" value="ENSCCRP00015089708.1"/>
    <property type="gene ID" value="ENSCCRG00015035070.1"/>
</dbReference>
<comment type="cofactor">
    <cofactor evidence="2">
        <name>Zn(2+)</name>
        <dbReference type="ChEBI" id="CHEBI:29105"/>
    </cofactor>
</comment>
<dbReference type="GO" id="GO:0042781">
    <property type="term" value="F:3'-tRNA processing endoribonuclease activity"/>
    <property type="evidence" value="ECO:0007669"/>
    <property type="project" value="UniProtKB-EC"/>
</dbReference>
<feature type="region of interest" description="Disordered" evidence="25">
    <location>
        <begin position="216"/>
        <end position="254"/>
    </location>
</feature>
<feature type="compositionally biased region" description="Basic and acidic residues" evidence="25">
    <location>
        <begin position="802"/>
        <end position="814"/>
    </location>
</feature>
<keyword evidence="15" id="KW-0809">Transit peptide</keyword>
<keyword evidence="11" id="KW-0479">Metal-binding</keyword>
<feature type="compositionally biased region" description="Basic and acidic residues" evidence="25">
    <location>
        <begin position="827"/>
        <end position="848"/>
    </location>
</feature>
<evidence type="ECO:0000256" key="9">
    <source>
        <dbReference type="ARBA" id="ARBA00022694"/>
    </source>
</evidence>
<dbReference type="CDD" id="cd07718">
    <property type="entry name" value="RNaseZ_ELAC1_ELAC2-C-term-like_MBL-fold"/>
    <property type="match status" value="1"/>
</dbReference>
<comment type="similarity">
    <text evidence="5">Belongs to the RNase Z family.</text>
</comment>
<dbReference type="PANTHER" id="PTHR12553">
    <property type="entry name" value="ZINC PHOSPHODIESTERASE ELAC PROTEIN 2"/>
    <property type="match status" value="1"/>
</dbReference>
<comment type="catalytic activity">
    <reaction evidence="1">
        <text>Endonucleolytic cleavage of RNA, removing extra 3' nucleotides from tRNA precursor, generating 3' termini of tRNAs. A 3'-hydroxy group is left at the tRNA terminus and a 5'-phosphoryl group is left at the trailer molecule.</text>
        <dbReference type="EC" id="3.1.26.11"/>
    </reaction>
</comment>
<evidence type="ECO:0000256" key="15">
    <source>
        <dbReference type="ARBA" id="ARBA00022946"/>
    </source>
</evidence>
<evidence type="ECO:0000256" key="22">
    <source>
        <dbReference type="ARBA" id="ARBA00032616"/>
    </source>
</evidence>
<evidence type="ECO:0000256" key="2">
    <source>
        <dbReference type="ARBA" id="ARBA00001947"/>
    </source>
</evidence>
<evidence type="ECO:0000256" key="25">
    <source>
        <dbReference type="SAM" id="MobiDB-lite"/>
    </source>
</evidence>
<dbReference type="GO" id="GO:0005634">
    <property type="term" value="C:nucleus"/>
    <property type="evidence" value="ECO:0007669"/>
    <property type="project" value="UniProtKB-SubCell"/>
</dbReference>
<evidence type="ECO:0000256" key="14">
    <source>
        <dbReference type="ARBA" id="ARBA00022833"/>
    </source>
</evidence>
<dbReference type="Pfam" id="PF23023">
    <property type="entry name" value="Anti-Pycsar_Apyc1"/>
    <property type="match status" value="1"/>
</dbReference>
<name>A0A8C1Y8A7_CYPCA</name>
<dbReference type="Gene3D" id="3.60.15.10">
    <property type="entry name" value="Ribonuclease Z/Hydroxyacylglutathione hydrolase-like"/>
    <property type="match status" value="2"/>
</dbReference>
<evidence type="ECO:0000259" key="26">
    <source>
        <dbReference type="Pfam" id="PF13691"/>
    </source>
</evidence>
<keyword evidence="12" id="KW-0255">Endonuclease</keyword>
<keyword evidence="8" id="KW-0597">Phosphoprotein</keyword>
<evidence type="ECO:0000256" key="21">
    <source>
        <dbReference type="ARBA" id="ARBA00032104"/>
    </source>
</evidence>
<comment type="function">
    <text evidence="23">Zinc phosphodiesterase, which displays mitochondrial tRNA 3'-processing endonuclease activity. Involved in tRNA maturation, by removing a 3'-trailer from precursor tRNA. Associates with mitochondrial DNA complexes at the nucleoids to initiate RNA processing and ribosome assembly.</text>
</comment>
<evidence type="ECO:0000313" key="28">
    <source>
        <dbReference type="Proteomes" id="UP000694700"/>
    </source>
</evidence>
<keyword evidence="9" id="KW-0819">tRNA processing</keyword>
<evidence type="ECO:0000256" key="18">
    <source>
        <dbReference type="ARBA" id="ARBA00023271"/>
    </source>
</evidence>
<feature type="compositionally biased region" description="Low complexity" evidence="25">
    <location>
        <begin position="218"/>
        <end position="229"/>
    </location>
</feature>
<evidence type="ECO:0000256" key="6">
    <source>
        <dbReference type="ARBA" id="ARBA00012477"/>
    </source>
</evidence>
<evidence type="ECO:0000256" key="3">
    <source>
        <dbReference type="ARBA" id="ARBA00004123"/>
    </source>
</evidence>
<dbReference type="AlphaFoldDB" id="A0A8C1Y8A7"/>
<evidence type="ECO:0000256" key="20">
    <source>
        <dbReference type="ARBA" id="ARBA00030729"/>
    </source>
</evidence>
<evidence type="ECO:0000256" key="17">
    <source>
        <dbReference type="ARBA" id="ARBA00023242"/>
    </source>
</evidence>
<comment type="subunit">
    <text evidence="24">Homodimer. Interacts with PTCD1.</text>
</comment>
<evidence type="ECO:0000256" key="4">
    <source>
        <dbReference type="ARBA" id="ARBA00004436"/>
    </source>
</evidence>
<dbReference type="InterPro" id="IPR036866">
    <property type="entry name" value="RibonucZ/Hydroxyglut_hydro"/>
</dbReference>
<evidence type="ECO:0000256" key="8">
    <source>
        <dbReference type="ARBA" id="ARBA00022553"/>
    </source>
</evidence>
<dbReference type="GO" id="GO:1990180">
    <property type="term" value="P:mitochondrial tRNA 3'-end processing"/>
    <property type="evidence" value="ECO:0007669"/>
    <property type="project" value="TreeGrafter"/>
</dbReference>
<comment type="subcellular location">
    <subcellularLocation>
        <location evidence="4">Mitochondrion matrix</location>
        <location evidence="4">Mitochondrion nucleoid</location>
    </subcellularLocation>
    <subcellularLocation>
        <location evidence="3">Nucleus</location>
    </subcellularLocation>
</comment>
<accession>A0A8C1Y8A7</accession>
<feature type="region of interest" description="Disordered" evidence="25">
    <location>
        <begin position="802"/>
        <end position="854"/>
    </location>
</feature>